<reference evidence="4" key="1">
    <citation type="journal article" date="2019" name="Int. J. Syst. Evol. Microbiol.">
        <title>The Global Catalogue of Microorganisms (GCM) 10K type strain sequencing project: providing services to taxonomists for standard genome sequencing and annotation.</title>
        <authorList>
            <consortium name="The Broad Institute Genomics Platform"/>
            <consortium name="The Broad Institute Genome Sequencing Center for Infectious Disease"/>
            <person name="Wu L."/>
            <person name="Ma J."/>
        </authorList>
    </citation>
    <scope>NUCLEOTIDE SEQUENCE [LARGE SCALE GENOMIC DNA]</scope>
    <source>
        <strain evidence="4">JCM 9458</strain>
    </source>
</reference>
<feature type="transmembrane region" description="Helical" evidence="2">
    <location>
        <begin position="43"/>
        <end position="63"/>
    </location>
</feature>
<dbReference type="SUPFAM" id="SSF69318">
    <property type="entry name" value="Integrin alpha N-terminal domain"/>
    <property type="match status" value="1"/>
</dbReference>
<evidence type="ECO:0000313" key="3">
    <source>
        <dbReference type="EMBL" id="GAA3393024.1"/>
    </source>
</evidence>
<organism evidence="3 4">
    <name type="scientific">Cryptosporangium minutisporangium</name>
    <dbReference type="NCBI Taxonomy" id="113569"/>
    <lineage>
        <taxon>Bacteria</taxon>
        <taxon>Bacillati</taxon>
        <taxon>Actinomycetota</taxon>
        <taxon>Actinomycetes</taxon>
        <taxon>Cryptosporangiales</taxon>
        <taxon>Cryptosporangiaceae</taxon>
        <taxon>Cryptosporangium</taxon>
    </lineage>
</organism>
<gene>
    <name evidence="3" type="ORF">GCM10020369_56950</name>
</gene>
<accession>A0ABP6T5S5</accession>
<keyword evidence="2" id="KW-0472">Membrane</keyword>
<evidence type="ECO:0000256" key="2">
    <source>
        <dbReference type="SAM" id="Phobius"/>
    </source>
</evidence>
<dbReference type="RefSeq" id="WP_345731311.1">
    <property type="nucleotide sequence ID" value="NZ_BAAAYN010000040.1"/>
</dbReference>
<dbReference type="Proteomes" id="UP001501676">
    <property type="component" value="Unassembled WGS sequence"/>
</dbReference>
<keyword evidence="2" id="KW-1133">Transmembrane helix</keyword>
<name>A0ABP6T5S5_9ACTN</name>
<evidence type="ECO:0000256" key="1">
    <source>
        <dbReference type="SAM" id="MobiDB-lite"/>
    </source>
</evidence>
<proteinExistence type="predicted"/>
<evidence type="ECO:0000313" key="4">
    <source>
        <dbReference type="Proteomes" id="UP001501676"/>
    </source>
</evidence>
<keyword evidence="4" id="KW-1185">Reference proteome</keyword>
<dbReference type="InterPro" id="IPR028994">
    <property type="entry name" value="Integrin_alpha_N"/>
</dbReference>
<comment type="caution">
    <text evidence="3">The sequence shown here is derived from an EMBL/GenBank/DDBJ whole genome shotgun (WGS) entry which is preliminary data.</text>
</comment>
<evidence type="ECO:0008006" key="5">
    <source>
        <dbReference type="Google" id="ProtNLM"/>
    </source>
</evidence>
<protein>
    <recommendedName>
        <fullName evidence="5">VCBS repeat-containing protein</fullName>
    </recommendedName>
</protein>
<sequence>MSVEESDTRLAAELAAYEARLVPGVTVRGGPAARATVTRRRRWNTAALAAAVVLLVVAGVGLLRPEQQEEDRLVPVTPPSATASSGEPSPPPGPLDNATIDFSRLPEADCGGPTVQLRDGDNSNVRRLDTVFSYYVSDHRPVVADLDGDGRDDYVAVLGCVGEGGGVGRSWLLMLTGDLPRLTVAGPGFPLQAVDRERDPDPELVGLRVEDGVVVADLSTDGQESTVRLRWNGTELAPARTN</sequence>
<keyword evidence="2" id="KW-0812">Transmembrane</keyword>
<feature type="region of interest" description="Disordered" evidence="1">
    <location>
        <begin position="69"/>
        <end position="104"/>
    </location>
</feature>
<dbReference type="EMBL" id="BAAAYN010000040">
    <property type="protein sequence ID" value="GAA3393024.1"/>
    <property type="molecule type" value="Genomic_DNA"/>
</dbReference>